<dbReference type="SUPFAM" id="SSF46785">
    <property type="entry name" value="Winged helix' DNA-binding domain"/>
    <property type="match status" value="1"/>
</dbReference>
<dbReference type="SUPFAM" id="SSF54909">
    <property type="entry name" value="Dimeric alpha+beta barrel"/>
    <property type="match status" value="1"/>
</dbReference>
<dbReference type="Gene3D" id="3.30.70.920">
    <property type="match status" value="1"/>
</dbReference>
<protein>
    <submittedName>
        <fullName evidence="5">Lrp/AsnC family leucine-responsive transcriptional regulator</fullName>
    </submittedName>
</protein>
<organism evidence="5 6">
    <name type="scientific">Ottowia thiooxydans</name>
    <dbReference type="NCBI Taxonomy" id="219182"/>
    <lineage>
        <taxon>Bacteria</taxon>
        <taxon>Pseudomonadati</taxon>
        <taxon>Pseudomonadota</taxon>
        <taxon>Betaproteobacteria</taxon>
        <taxon>Burkholderiales</taxon>
        <taxon>Comamonadaceae</taxon>
        <taxon>Ottowia</taxon>
    </lineage>
</organism>
<dbReference type="InterPro" id="IPR011008">
    <property type="entry name" value="Dimeric_a/b-barrel"/>
</dbReference>
<dbReference type="PRINTS" id="PR00033">
    <property type="entry name" value="HTHASNC"/>
</dbReference>
<sequence>MMDNAKRLIFDRIDRHILEALQKNSRISNVELAQAVGLSPAPCLRRVQALEKAGVIEAYVALVDKRKVNLGVEAFINVQLSAQGKSVMDPVEATIRCFPEVLACYVMTGDWDYLLHVVAQDMDAIQQFLQDNLSQIPGVMRIKTSFAVRRVVRNTSVPLYHLDDR</sequence>
<dbReference type="PROSITE" id="PS00519">
    <property type="entry name" value="HTH_ASNC_1"/>
    <property type="match status" value="1"/>
</dbReference>
<evidence type="ECO:0000313" key="6">
    <source>
        <dbReference type="Proteomes" id="UP001549320"/>
    </source>
</evidence>
<evidence type="ECO:0000256" key="3">
    <source>
        <dbReference type="ARBA" id="ARBA00023163"/>
    </source>
</evidence>
<dbReference type="PANTHER" id="PTHR30154">
    <property type="entry name" value="LEUCINE-RESPONSIVE REGULATORY PROTEIN"/>
    <property type="match status" value="1"/>
</dbReference>
<dbReference type="Proteomes" id="UP001549320">
    <property type="component" value="Unassembled WGS sequence"/>
</dbReference>
<feature type="domain" description="HTH asnC-type" evidence="4">
    <location>
        <begin position="10"/>
        <end position="71"/>
    </location>
</feature>
<proteinExistence type="predicted"/>
<gene>
    <name evidence="5" type="ORF">ABIE13_003366</name>
</gene>
<dbReference type="InterPro" id="IPR019888">
    <property type="entry name" value="Tscrpt_reg_AsnC-like"/>
</dbReference>
<dbReference type="InterPro" id="IPR036388">
    <property type="entry name" value="WH-like_DNA-bd_sf"/>
</dbReference>
<dbReference type="Pfam" id="PF01037">
    <property type="entry name" value="AsnC_trans_reg"/>
    <property type="match status" value="1"/>
</dbReference>
<accession>A0ABV2QCA0</accession>
<dbReference type="SMART" id="SM00344">
    <property type="entry name" value="HTH_ASNC"/>
    <property type="match status" value="1"/>
</dbReference>
<dbReference type="EMBL" id="JBEPSH010000006">
    <property type="protein sequence ID" value="MET4578250.1"/>
    <property type="molecule type" value="Genomic_DNA"/>
</dbReference>
<dbReference type="InterPro" id="IPR019885">
    <property type="entry name" value="Tscrpt_reg_HTH_AsnC-type_CS"/>
</dbReference>
<dbReference type="InterPro" id="IPR000485">
    <property type="entry name" value="AsnC-type_HTH_dom"/>
</dbReference>
<keyword evidence="1" id="KW-0805">Transcription regulation</keyword>
<dbReference type="Gene3D" id="1.10.10.10">
    <property type="entry name" value="Winged helix-like DNA-binding domain superfamily/Winged helix DNA-binding domain"/>
    <property type="match status" value="1"/>
</dbReference>
<keyword evidence="3" id="KW-0804">Transcription</keyword>
<keyword evidence="2" id="KW-0238">DNA-binding</keyword>
<dbReference type="RefSeq" id="WP_354445323.1">
    <property type="nucleotide sequence ID" value="NZ_JBEPSH010000006.1"/>
</dbReference>
<name>A0ABV2QCA0_9BURK</name>
<dbReference type="InterPro" id="IPR011991">
    <property type="entry name" value="ArsR-like_HTH"/>
</dbReference>
<evidence type="ECO:0000256" key="1">
    <source>
        <dbReference type="ARBA" id="ARBA00023015"/>
    </source>
</evidence>
<evidence type="ECO:0000256" key="2">
    <source>
        <dbReference type="ARBA" id="ARBA00023125"/>
    </source>
</evidence>
<dbReference type="PROSITE" id="PS50956">
    <property type="entry name" value="HTH_ASNC_2"/>
    <property type="match status" value="1"/>
</dbReference>
<reference evidence="5 6" key="1">
    <citation type="submission" date="2024-06" db="EMBL/GenBank/DDBJ databases">
        <title>Sorghum-associated microbial communities from plants grown in Nebraska, USA.</title>
        <authorList>
            <person name="Schachtman D."/>
        </authorList>
    </citation>
    <scope>NUCLEOTIDE SEQUENCE [LARGE SCALE GENOMIC DNA]</scope>
    <source>
        <strain evidence="5 6">2709</strain>
    </source>
</reference>
<comment type="caution">
    <text evidence="5">The sequence shown here is derived from an EMBL/GenBank/DDBJ whole genome shotgun (WGS) entry which is preliminary data.</text>
</comment>
<dbReference type="PANTHER" id="PTHR30154:SF34">
    <property type="entry name" value="TRANSCRIPTIONAL REGULATOR AZLB"/>
    <property type="match status" value="1"/>
</dbReference>
<evidence type="ECO:0000259" key="4">
    <source>
        <dbReference type="PROSITE" id="PS50956"/>
    </source>
</evidence>
<dbReference type="InterPro" id="IPR036390">
    <property type="entry name" value="WH_DNA-bd_sf"/>
</dbReference>
<dbReference type="Pfam" id="PF13412">
    <property type="entry name" value="HTH_24"/>
    <property type="match status" value="1"/>
</dbReference>
<dbReference type="InterPro" id="IPR019887">
    <property type="entry name" value="Tscrpt_reg_AsnC/Lrp_C"/>
</dbReference>
<evidence type="ECO:0000313" key="5">
    <source>
        <dbReference type="EMBL" id="MET4578250.1"/>
    </source>
</evidence>
<keyword evidence="6" id="KW-1185">Reference proteome</keyword>
<dbReference type="CDD" id="cd00090">
    <property type="entry name" value="HTH_ARSR"/>
    <property type="match status" value="1"/>
</dbReference>